<gene>
    <name evidence="1" type="ORF">OPDIPICF_00880</name>
</gene>
<dbReference type="PROSITE" id="PS51257">
    <property type="entry name" value="PROKAR_LIPOPROTEIN"/>
    <property type="match status" value="1"/>
</dbReference>
<dbReference type="Proteomes" id="UP000441399">
    <property type="component" value="Unassembled WGS sequence"/>
</dbReference>
<organism evidence="1 2">
    <name type="scientific">BD1-7 clade bacterium</name>
    <dbReference type="NCBI Taxonomy" id="2029982"/>
    <lineage>
        <taxon>Bacteria</taxon>
        <taxon>Pseudomonadati</taxon>
        <taxon>Pseudomonadota</taxon>
        <taxon>Gammaproteobacteria</taxon>
        <taxon>Cellvibrionales</taxon>
        <taxon>Spongiibacteraceae</taxon>
        <taxon>BD1-7 clade</taxon>
    </lineage>
</organism>
<proteinExistence type="predicted"/>
<sequence>MLYRSIVALTSAVMFSACVPDELDTPKPTDSTDASLERFEAENYQTLSTPTSDLAGNWLMVLSDINMVAGVPADPQNPDGELSGVSNSTGAIRHYCSVTLDDNPGTTATEYLSDCIWLMFGGATGEPPEQVALALEGSTLSVVGSDVVYTLDSNNEFNGSIDVTQDQDGYVLQTSLNYHMKKLGAGTHSLGTASLTVDNTTESFSVKNVAELSLQTSSNVFGIELESFNIRGFFVKGEGDQLLNLIIGDQSSLIEDDGNGGITSAYSMVLNSIHVNVSGITYVDTSTPEGVAMIDDVDDSLTIDIVSNTSSGIQITSNGVFELEGNPSVPFSAELDVTFNPETLD</sequence>
<dbReference type="AlphaFoldDB" id="A0A5S9PKY7"/>
<name>A0A5S9PKY7_9GAMM</name>
<evidence type="ECO:0000313" key="1">
    <source>
        <dbReference type="EMBL" id="CAA0104689.1"/>
    </source>
</evidence>
<keyword evidence="2" id="KW-1185">Reference proteome</keyword>
<reference evidence="1 2" key="1">
    <citation type="submission" date="2019-11" db="EMBL/GenBank/DDBJ databases">
        <authorList>
            <person name="Holert J."/>
        </authorList>
    </citation>
    <scope>NUCLEOTIDE SEQUENCE [LARGE SCALE GENOMIC DNA]</scope>
    <source>
        <strain evidence="1">SB11_3</strain>
    </source>
</reference>
<dbReference type="OrthoDB" id="9900275at2"/>
<protein>
    <submittedName>
        <fullName evidence="1">Uncharacterized protein</fullName>
    </submittedName>
</protein>
<dbReference type="EMBL" id="CACSIO010000012">
    <property type="protein sequence ID" value="CAA0104689.1"/>
    <property type="molecule type" value="Genomic_DNA"/>
</dbReference>
<accession>A0A5S9PKY7</accession>
<evidence type="ECO:0000313" key="2">
    <source>
        <dbReference type="Proteomes" id="UP000441399"/>
    </source>
</evidence>